<name>A0ABQ3Z1P3_9ACTN</name>
<comment type="caution">
    <text evidence="2">The sequence shown here is derived from an EMBL/GenBank/DDBJ whole genome shotgun (WGS) entry which is preliminary data.</text>
</comment>
<keyword evidence="1" id="KW-0812">Transmembrane</keyword>
<keyword evidence="1" id="KW-1133">Transmembrane helix</keyword>
<accession>A0ABQ3Z1P3</accession>
<evidence type="ECO:0000256" key="1">
    <source>
        <dbReference type="SAM" id="Phobius"/>
    </source>
</evidence>
<evidence type="ECO:0000313" key="2">
    <source>
        <dbReference type="EMBL" id="GIE03726.1"/>
    </source>
</evidence>
<dbReference type="RefSeq" id="WP_203729878.1">
    <property type="nucleotide sequence ID" value="NZ_BAAATX010000006.1"/>
</dbReference>
<protein>
    <recommendedName>
        <fullName evidence="4">DUF5671 domain-containing protein</fullName>
    </recommendedName>
</protein>
<feature type="transmembrane region" description="Helical" evidence="1">
    <location>
        <begin position="58"/>
        <end position="75"/>
    </location>
</feature>
<dbReference type="Proteomes" id="UP000637628">
    <property type="component" value="Unassembled WGS sequence"/>
</dbReference>
<reference evidence="2 3" key="1">
    <citation type="submission" date="2021-01" db="EMBL/GenBank/DDBJ databases">
        <title>Whole genome shotgun sequence of Actinoplanes durhamensis NBRC 14914.</title>
        <authorList>
            <person name="Komaki H."/>
            <person name="Tamura T."/>
        </authorList>
    </citation>
    <scope>NUCLEOTIDE SEQUENCE [LARGE SCALE GENOMIC DNA]</scope>
    <source>
        <strain evidence="2 3">NBRC 14914</strain>
    </source>
</reference>
<sequence length="313" mass="34005">MDLTASTIAKPPRQWEAQTFALLIAIAVAAGLGLLLLVTDLATRSARTSAEALLIENGLYITLSFGYTLGFLWWQRRTREVLRIAGDPNGRAADHWTVLAWYFALAGSVMVGYLLRADAFGDPAVELLWTAGRTAIRVTGFVFLLLAVGQVRNQVREQVARSGVIFRIPDLAARRSPLPPAILPTPPLRPAVDLPPADDDFWSRVAALGSGVAVLETTDAVARRWVSGDLTTIRAALPPGAVVTVFPQPPAADFTPPRAADEYHGFLEDDASGALWYQSVRPNRVEAFMARARRARRWALYPADAPDALTAVV</sequence>
<keyword evidence="1" id="KW-0472">Membrane</keyword>
<keyword evidence="3" id="KW-1185">Reference proteome</keyword>
<gene>
    <name evidence="2" type="ORF">Adu01nite_50760</name>
</gene>
<feature type="transmembrane region" description="Helical" evidence="1">
    <location>
        <begin position="96"/>
        <end position="115"/>
    </location>
</feature>
<organism evidence="2 3">
    <name type="scientific">Paractinoplanes durhamensis</name>
    <dbReference type="NCBI Taxonomy" id="113563"/>
    <lineage>
        <taxon>Bacteria</taxon>
        <taxon>Bacillati</taxon>
        <taxon>Actinomycetota</taxon>
        <taxon>Actinomycetes</taxon>
        <taxon>Micromonosporales</taxon>
        <taxon>Micromonosporaceae</taxon>
        <taxon>Paractinoplanes</taxon>
    </lineage>
</organism>
<dbReference type="EMBL" id="BOML01000039">
    <property type="protein sequence ID" value="GIE03726.1"/>
    <property type="molecule type" value="Genomic_DNA"/>
</dbReference>
<evidence type="ECO:0008006" key="4">
    <source>
        <dbReference type="Google" id="ProtNLM"/>
    </source>
</evidence>
<feature type="transmembrane region" description="Helical" evidence="1">
    <location>
        <begin position="127"/>
        <end position="148"/>
    </location>
</feature>
<proteinExistence type="predicted"/>
<evidence type="ECO:0000313" key="3">
    <source>
        <dbReference type="Proteomes" id="UP000637628"/>
    </source>
</evidence>
<feature type="transmembrane region" description="Helical" evidence="1">
    <location>
        <begin position="20"/>
        <end position="38"/>
    </location>
</feature>